<dbReference type="InterPro" id="IPR000058">
    <property type="entry name" value="Znf_AN1"/>
</dbReference>
<dbReference type="GO" id="GO:0045047">
    <property type="term" value="P:protein targeting to ER"/>
    <property type="evidence" value="ECO:0007669"/>
    <property type="project" value="TreeGrafter"/>
</dbReference>
<protein>
    <recommendedName>
        <fullName evidence="6">AN1-type domain-containing protein</fullName>
    </recommendedName>
</protein>
<dbReference type="Gene3D" id="4.10.1110.10">
    <property type="entry name" value="AN1-like Zinc finger"/>
    <property type="match status" value="2"/>
</dbReference>
<evidence type="ECO:0000256" key="1">
    <source>
        <dbReference type="ARBA" id="ARBA00022723"/>
    </source>
</evidence>
<evidence type="ECO:0000256" key="2">
    <source>
        <dbReference type="ARBA" id="ARBA00022737"/>
    </source>
</evidence>
<dbReference type="InterPro" id="IPR035896">
    <property type="entry name" value="AN1-like_Znf"/>
</dbReference>
<gene>
    <name evidence="7" type="ORF">LNINA_LOCUS2513</name>
</gene>
<dbReference type="EMBL" id="CAVLEF010000003">
    <property type="protein sequence ID" value="CAK1542636.1"/>
    <property type="molecule type" value="Genomic_DNA"/>
</dbReference>
<reference evidence="7 8" key="1">
    <citation type="submission" date="2023-11" db="EMBL/GenBank/DDBJ databases">
        <authorList>
            <person name="Okamura Y."/>
        </authorList>
    </citation>
    <scope>NUCLEOTIDE SEQUENCE [LARGE SCALE GENOMIC DNA]</scope>
</reference>
<name>A0AAV1J2I0_9NEOP</name>
<dbReference type="Proteomes" id="UP001497472">
    <property type="component" value="Unassembled WGS sequence"/>
</dbReference>
<dbReference type="SMART" id="SM00154">
    <property type="entry name" value="ZnF_AN1"/>
    <property type="match status" value="2"/>
</dbReference>
<evidence type="ECO:0000256" key="3">
    <source>
        <dbReference type="ARBA" id="ARBA00022771"/>
    </source>
</evidence>
<keyword evidence="1" id="KW-0479">Metal-binding</keyword>
<dbReference type="GO" id="GO:0005783">
    <property type="term" value="C:endoplasmic reticulum"/>
    <property type="evidence" value="ECO:0007669"/>
    <property type="project" value="TreeGrafter"/>
</dbReference>
<organism evidence="7 8">
    <name type="scientific">Leptosia nina</name>
    <dbReference type="NCBI Taxonomy" id="320188"/>
    <lineage>
        <taxon>Eukaryota</taxon>
        <taxon>Metazoa</taxon>
        <taxon>Ecdysozoa</taxon>
        <taxon>Arthropoda</taxon>
        <taxon>Hexapoda</taxon>
        <taxon>Insecta</taxon>
        <taxon>Pterygota</taxon>
        <taxon>Neoptera</taxon>
        <taxon>Endopterygota</taxon>
        <taxon>Lepidoptera</taxon>
        <taxon>Glossata</taxon>
        <taxon>Ditrysia</taxon>
        <taxon>Papilionoidea</taxon>
        <taxon>Pieridae</taxon>
        <taxon>Pierinae</taxon>
        <taxon>Leptosia</taxon>
    </lineage>
</organism>
<dbReference type="InterPro" id="IPR057357">
    <property type="entry name" value="Znf-C2H2_ZFAND2A/B"/>
</dbReference>
<evidence type="ECO:0000313" key="7">
    <source>
        <dbReference type="EMBL" id="CAK1542636.1"/>
    </source>
</evidence>
<keyword evidence="2" id="KW-0677">Repeat</keyword>
<keyword evidence="4" id="KW-0862">Zinc</keyword>
<proteinExistence type="predicted"/>
<dbReference type="GO" id="GO:0008270">
    <property type="term" value="F:zinc ion binding"/>
    <property type="evidence" value="ECO:0007669"/>
    <property type="project" value="UniProtKB-KW"/>
</dbReference>
<sequence length="222" mass="24495">MEFPHLGKNCCYKFCNKLDFLPMKCDACKEVYCSDHFAYTKHECPAPNSRDVQVPQCPLCGAPVPGKRGEPPDVAVGAHIDNQCTSDPARERRNKVFTNRCSYKGCKAKEMVPLVCSDCCLNYCLRHRHAADHACEGKLAAKRRRAAEAAMARMKANENKITNVRQVPSGLTTADIQGNMTEDEALAHALALSLQDGIQQNRNVGQIRTRVGGEPNSRCTVS</sequence>
<keyword evidence="3 5" id="KW-0863">Zinc-finger</keyword>
<feature type="domain" description="AN1-type" evidence="6">
    <location>
        <begin position="95"/>
        <end position="143"/>
    </location>
</feature>
<dbReference type="Pfam" id="PF25403">
    <property type="entry name" value="zf-C2H2_ZFAND2"/>
    <property type="match status" value="1"/>
</dbReference>
<accession>A0AAV1J2I0</accession>
<feature type="domain" description="AN1-type" evidence="6">
    <location>
        <begin position="4"/>
        <end position="52"/>
    </location>
</feature>
<dbReference type="AlphaFoldDB" id="A0AAV1J2I0"/>
<evidence type="ECO:0000256" key="4">
    <source>
        <dbReference type="ARBA" id="ARBA00022833"/>
    </source>
</evidence>
<dbReference type="Pfam" id="PF01428">
    <property type="entry name" value="zf-AN1"/>
    <property type="match status" value="2"/>
</dbReference>
<comment type="caution">
    <text evidence="7">The sequence shown here is derived from an EMBL/GenBank/DDBJ whole genome shotgun (WGS) entry which is preliminary data.</text>
</comment>
<dbReference type="SUPFAM" id="SSF118310">
    <property type="entry name" value="AN1-like Zinc finger"/>
    <property type="match status" value="2"/>
</dbReference>
<evidence type="ECO:0000259" key="6">
    <source>
        <dbReference type="PROSITE" id="PS51039"/>
    </source>
</evidence>
<evidence type="ECO:0000256" key="5">
    <source>
        <dbReference type="PROSITE-ProRule" id="PRU00449"/>
    </source>
</evidence>
<dbReference type="PANTHER" id="PTHR14677">
    <property type="entry name" value="ARSENITE INDUCUBLE RNA ASSOCIATED PROTEIN AIP-1-RELATED"/>
    <property type="match status" value="1"/>
</dbReference>
<dbReference type="PANTHER" id="PTHR14677:SF20">
    <property type="entry name" value="ZINC FINGER AN1-TYPE CONTAINING 2A-RELATED"/>
    <property type="match status" value="1"/>
</dbReference>
<dbReference type="GO" id="GO:0043161">
    <property type="term" value="P:proteasome-mediated ubiquitin-dependent protein catabolic process"/>
    <property type="evidence" value="ECO:0007669"/>
    <property type="project" value="TreeGrafter"/>
</dbReference>
<keyword evidence="8" id="KW-1185">Reference proteome</keyword>
<dbReference type="PROSITE" id="PS51039">
    <property type="entry name" value="ZF_AN1"/>
    <property type="match status" value="2"/>
</dbReference>
<evidence type="ECO:0000313" key="8">
    <source>
        <dbReference type="Proteomes" id="UP001497472"/>
    </source>
</evidence>